<organism evidence="3 4">
    <name type="scientific">Mucilaginibacter pineti</name>
    <dbReference type="NCBI Taxonomy" id="1391627"/>
    <lineage>
        <taxon>Bacteria</taxon>
        <taxon>Pseudomonadati</taxon>
        <taxon>Bacteroidota</taxon>
        <taxon>Sphingobacteriia</taxon>
        <taxon>Sphingobacteriales</taxon>
        <taxon>Sphingobacteriaceae</taxon>
        <taxon>Mucilaginibacter</taxon>
    </lineage>
</organism>
<dbReference type="InterPro" id="IPR004026">
    <property type="entry name" value="Ada_DNA_repair_Zn-bd"/>
</dbReference>
<dbReference type="RefSeq" id="WP_091153491.1">
    <property type="nucleotide sequence ID" value="NZ_FNAI01000014.1"/>
</dbReference>
<dbReference type="GO" id="GO:0003677">
    <property type="term" value="F:DNA binding"/>
    <property type="evidence" value="ECO:0007669"/>
    <property type="project" value="InterPro"/>
</dbReference>
<dbReference type="AlphaFoldDB" id="A0A1G7J2A6"/>
<proteinExistence type="predicted"/>
<sequence length="88" mass="9854">MIRHTALGNTAFGRSKKLKQLIDAGEIQLAGNVKLKICGRLSCASGKRLKTENRVFFASETEAFETGYRPCGHCMKQAYQQWKMSVTL</sequence>
<keyword evidence="4" id="KW-1185">Reference proteome</keyword>
<dbReference type="EMBL" id="FNAI01000014">
    <property type="protein sequence ID" value="SDF18649.1"/>
    <property type="molecule type" value="Genomic_DNA"/>
</dbReference>
<dbReference type="OrthoDB" id="894286at2"/>
<reference evidence="3" key="1">
    <citation type="submission" date="2016-10" db="EMBL/GenBank/DDBJ databases">
        <authorList>
            <person name="de Groot N.N."/>
        </authorList>
    </citation>
    <scope>NUCLEOTIDE SEQUENCE [LARGE SCALE GENOMIC DNA]</scope>
    <source>
        <strain evidence="3">47C3B</strain>
    </source>
</reference>
<name>A0A1G7J2A6_9SPHI</name>
<dbReference type="Gene3D" id="3.40.10.10">
    <property type="entry name" value="DNA Methylphosphotriester Repair Domain"/>
    <property type="match status" value="1"/>
</dbReference>
<dbReference type="GO" id="GO:0008270">
    <property type="term" value="F:zinc ion binding"/>
    <property type="evidence" value="ECO:0007669"/>
    <property type="project" value="InterPro"/>
</dbReference>
<dbReference type="GO" id="GO:0006281">
    <property type="term" value="P:DNA repair"/>
    <property type="evidence" value="ECO:0007669"/>
    <property type="project" value="InterPro"/>
</dbReference>
<accession>A0A1G7J2A6</accession>
<dbReference type="GO" id="GO:0006355">
    <property type="term" value="P:regulation of DNA-templated transcription"/>
    <property type="evidence" value="ECO:0007669"/>
    <property type="project" value="InterPro"/>
</dbReference>
<dbReference type="Proteomes" id="UP000199072">
    <property type="component" value="Unassembled WGS sequence"/>
</dbReference>
<dbReference type="InterPro" id="IPR035451">
    <property type="entry name" value="Ada-like_dom_sf"/>
</dbReference>
<protein>
    <submittedName>
        <fullName evidence="3">Metal binding domain of Ada</fullName>
    </submittedName>
</protein>
<dbReference type="Pfam" id="PF02805">
    <property type="entry name" value="Ada_Zn_binding"/>
    <property type="match status" value="1"/>
</dbReference>
<evidence type="ECO:0000313" key="3">
    <source>
        <dbReference type="EMBL" id="SDF18649.1"/>
    </source>
</evidence>
<feature type="domain" description="Ada DNA repair metal-binding" evidence="2">
    <location>
        <begin position="31"/>
        <end position="74"/>
    </location>
</feature>
<evidence type="ECO:0000313" key="4">
    <source>
        <dbReference type="Proteomes" id="UP000199072"/>
    </source>
</evidence>
<dbReference type="GO" id="GO:0008168">
    <property type="term" value="F:methyltransferase activity"/>
    <property type="evidence" value="ECO:0007669"/>
    <property type="project" value="InterPro"/>
</dbReference>
<evidence type="ECO:0000256" key="1">
    <source>
        <dbReference type="ARBA" id="ARBA00023159"/>
    </source>
</evidence>
<evidence type="ECO:0000259" key="2">
    <source>
        <dbReference type="Pfam" id="PF02805"/>
    </source>
</evidence>
<dbReference type="SUPFAM" id="SSF57884">
    <property type="entry name" value="Ada DNA repair protein, N-terminal domain (N-Ada 10)"/>
    <property type="match status" value="1"/>
</dbReference>
<keyword evidence="1" id="KW-0010">Activator</keyword>
<gene>
    <name evidence="3" type="ORF">SAMN05216464_11418</name>
</gene>
<dbReference type="STRING" id="1391627.SAMN05216464_11418"/>